<dbReference type="AlphaFoldDB" id="A0A1G1XA25"/>
<reference evidence="1 2" key="1">
    <citation type="journal article" date="2016" name="Nat. Commun.">
        <title>Thousands of microbial genomes shed light on interconnected biogeochemical processes in an aquifer system.</title>
        <authorList>
            <person name="Anantharaman K."/>
            <person name="Brown C.T."/>
            <person name="Hug L.A."/>
            <person name="Sharon I."/>
            <person name="Castelle C.J."/>
            <person name="Probst A.J."/>
            <person name="Thomas B.C."/>
            <person name="Singh A."/>
            <person name="Wilkins M.J."/>
            <person name="Karaoz U."/>
            <person name="Brodie E.L."/>
            <person name="Williams K.H."/>
            <person name="Hubbard S.S."/>
            <person name="Banfield J.F."/>
        </authorList>
    </citation>
    <scope>NUCLEOTIDE SEQUENCE [LARGE SCALE GENOMIC DNA]</scope>
</reference>
<accession>A0A1G1XA25</accession>
<organism evidence="1 2">
    <name type="scientific">Candidatus Andersenbacteria bacterium RIFCSPHIGHO2_12_FULL_45_11b</name>
    <dbReference type="NCBI Taxonomy" id="1797282"/>
    <lineage>
        <taxon>Bacteria</taxon>
        <taxon>Candidatus Anderseniibacteriota</taxon>
    </lineage>
</organism>
<dbReference type="Proteomes" id="UP000177941">
    <property type="component" value="Unassembled WGS sequence"/>
</dbReference>
<dbReference type="EMBL" id="MHHS01000028">
    <property type="protein sequence ID" value="OGY36915.1"/>
    <property type="molecule type" value="Genomic_DNA"/>
</dbReference>
<evidence type="ECO:0000313" key="2">
    <source>
        <dbReference type="Proteomes" id="UP000177941"/>
    </source>
</evidence>
<name>A0A1G1XA25_9BACT</name>
<proteinExistence type="predicted"/>
<protein>
    <submittedName>
        <fullName evidence="1">Uncharacterized protein</fullName>
    </submittedName>
</protein>
<evidence type="ECO:0000313" key="1">
    <source>
        <dbReference type="EMBL" id="OGY36915.1"/>
    </source>
</evidence>
<gene>
    <name evidence="1" type="ORF">A3E36_02255</name>
</gene>
<comment type="caution">
    <text evidence="1">The sequence shown here is derived from an EMBL/GenBank/DDBJ whole genome shotgun (WGS) entry which is preliminary data.</text>
</comment>
<sequence length="93" mass="10421">MTTIINQLVDKIIQEQALIIGPVAWEQAQKVTGLRINIQSHEVDIEGDARDVLERLVAQYEKLFGKASREVCRDAVRPLLSQVPESDVPSVLK</sequence>